<dbReference type="EMBL" id="CP113836">
    <property type="protein sequence ID" value="WAL64400.1"/>
    <property type="molecule type" value="Genomic_DNA"/>
</dbReference>
<dbReference type="PANTHER" id="PTHR11748:SF119">
    <property type="entry name" value="D-2-HYDROXYGLUTARATE DEHYDROGENASE"/>
    <property type="match status" value="1"/>
</dbReference>
<gene>
    <name evidence="2" type="ORF">ORV05_26000</name>
</gene>
<dbReference type="InterPro" id="IPR016166">
    <property type="entry name" value="FAD-bd_PCMH"/>
</dbReference>
<dbReference type="InterPro" id="IPR036318">
    <property type="entry name" value="FAD-bd_PCMH-like_sf"/>
</dbReference>
<dbReference type="Gene3D" id="3.30.465.10">
    <property type="match status" value="1"/>
</dbReference>
<dbReference type="Proteomes" id="UP001163203">
    <property type="component" value="Chromosome"/>
</dbReference>
<dbReference type="RefSeq" id="WP_268754628.1">
    <property type="nucleotide sequence ID" value="NZ_CP113836.1"/>
</dbReference>
<proteinExistence type="predicted"/>
<evidence type="ECO:0000259" key="1">
    <source>
        <dbReference type="PROSITE" id="PS51387"/>
    </source>
</evidence>
<protein>
    <submittedName>
        <fullName evidence="2">FAD-binding oxidoreductase</fullName>
    </submittedName>
</protein>
<feature type="domain" description="FAD-binding PCMH-type" evidence="1">
    <location>
        <begin position="51"/>
        <end position="221"/>
    </location>
</feature>
<evidence type="ECO:0000313" key="2">
    <source>
        <dbReference type="EMBL" id="WAL64400.1"/>
    </source>
</evidence>
<evidence type="ECO:0000313" key="3">
    <source>
        <dbReference type="Proteomes" id="UP001163203"/>
    </source>
</evidence>
<sequence>MTSVQELPIARLTERIRAELGEESVSLDPVRLERASVDWAQMSPILKAKLPAGRADLVVTPRSADEIPIVLRHSYELGVPVTPRGTGLGNYGQAIPLQGGLVLDVSRCRTLLKIEDGVATAEAGIRMRDLDNAVRQTGQELPIFPSTKGSTLGGFLAGGSGGTGSLIHGTNADGFVQALDVAVCDGSGMLRSVTGSATLPYVHAYGTTGIIARATVRLTPAHDWVGFFTAWPDYSSATDFLRSLRSVSPSPRLASLDEAPIVAALPADAALDPTRLSVRIIARAETIDELHRRVTSGGGEVLAVREGPNGAERVSSLSFNHSTFHLQRKEPGYFHLEVAGDLLWTAPDSVRAVFPETLLHLELMKTQVVGMLMARYESPEQVYEGMAQLTAMGISIHSPHTWILERRIEGVRAVLAENDPRGLLNPGKLAL</sequence>
<keyword evidence="3" id="KW-1185">Reference proteome</keyword>
<dbReference type="PANTHER" id="PTHR11748">
    <property type="entry name" value="D-LACTATE DEHYDROGENASE"/>
    <property type="match status" value="1"/>
</dbReference>
<dbReference type="Pfam" id="PF01565">
    <property type="entry name" value="FAD_binding_4"/>
    <property type="match status" value="1"/>
</dbReference>
<accession>A0ABY7AXG8</accession>
<dbReference type="SUPFAM" id="SSF56176">
    <property type="entry name" value="FAD-binding/transporter-associated domain-like"/>
    <property type="match status" value="1"/>
</dbReference>
<organism evidence="2 3">
    <name type="scientific">Amycolatopsis cynarae</name>
    <dbReference type="NCBI Taxonomy" id="2995223"/>
    <lineage>
        <taxon>Bacteria</taxon>
        <taxon>Bacillati</taxon>
        <taxon>Actinomycetota</taxon>
        <taxon>Actinomycetes</taxon>
        <taxon>Pseudonocardiales</taxon>
        <taxon>Pseudonocardiaceae</taxon>
        <taxon>Amycolatopsis</taxon>
    </lineage>
</organism>
<dbReference type="PROSITE" id="PS51387">
    <property type="entry name" value="FAD_PCMH"/>
    <property type="match status" value="1"/>
</dbReference>
<dbReference type="InterPro" id="IPR006094">
    <property type="entry name" value="Oxid_FAD_bind_N"/>
</dbReference>
<name>A0ABY7AXG8_9PSEU</name>
<reference evidence="2" key="1">
    <citation type="submission" date="2022-11" db="EMBL/GenBank/DDBJ databases">
        <authorList>
            <person name="Mo P."/>
        </authorList>
    </citation>
    <scope>NUCLEOTIDE SEQUENCE</scope>
    <source>
        <strain evidence="2">HUAS 11-8</strain>
    </source>
</reference>
<dbReference type="InterPro" id="IPR016169">
    <property type="entry name" value="FAD-bd_PCMH_sub2"/>
</dbReference>